<comment type="caution">
    <text evidence="2">The sequence shown here is derived from an EMBL/GenBank/DDBJ whole genome shotgun (WGS) entry which is preliminary data.</text>
</comment>
<proteinExistence type="predicted"/>
<gene>
    <name evidence="2" type="ORF">GCM10007096_15130</name>
</gene>
<keyword evidence="1" id="KW-0812">Transmembrane</keyword>
<keyword evidence="1" id="KW-1133">Transmembrane helix</keyword>
<evidence type="ECO:0000256" key="1">
    <source>
        <dbReference type="SAM" id="Phobius"/>
    </source>
</evidence>
<dbReference type="AlphaFoldDB" id="A0A8J2ZUN9"/>
<organism evidence="2 3">
    <name type="scientific">Pullulanibacillus pueri</name>
    <dbReference type="NCBI Taxonomy" id="1437324"/>
    <lineage>
        <taxon>Bacteria</taxon>
        <taxon>Bacillati</taxon>
        <taxon>Bacillota</taxon>
        <taxon>Bacilli</taxon>
        <taxon>Bacillales</taxon>
        <taxon>Sporolactobacillaceae</taxon>
        <taxon>Pullulanibacillus</taxon>
    </lineage>
</organism>
<dbReference type="EMBL" id="BMFV01000008">
    <property type="protein sequence ID" value="GGH79746.1"/>
    <property type="molecule type" value="Genomic_DNA"/>
</dbReference>
<evidence type="ECO:0000313" key="2">
    <source>
        <dbReference type="EMBL" id="GGH79746.1"/>
    </source>
</evidence>
<feature type="transmembrane region" description="Helical" evidence="1">
    <location>
        <begin position="27"/>
        <end position="45"/>
    </location>
</feature>
<dbReference type="Proteomes" id="UP000656813">
    <property type="component" value="Unassembled WGS sequence"/>
</dbReference>
<name>A0A8J2ZUN9_9BACL</name>
<reference evidence="2" key="2">
    <citation type="submission" date="2020-09" db="EMBL/GenBank/DDBJ databases">
        <authorList>
            <person name="Sun Q."/>
            <person name="Zhou Y."/>
        </authorList>
    </citation>
    <scope>NUCLEOTIDE SEQUENCE</scope>
    <source>
        <strain evidence="2">CGMCC 1.12777</strain>
    </source>
</reference>
<keyword evidence="3" id="KW-1185">Reference proteome</keyword>
<reference evidence="2" key="1">
    <citation type="journal article" date="2014" name="Int. J. Syst. Evol. Microbiol.">
        <title>Complete genome sequence of Corynebacterium casei LMG S-19264T (=DSM 44701T), isolated from a smear-ripened cheese.</title>
        <authorList>
            <consortium name="US DOE Joint Genome Institute (JGI-PGF)"/>
            <person name="Walter F."/>
            <person name="Albersmeier A."/>
            <person name="Kalinowski J."/>
            <person name="Ruckert C."/>
        </authorList>
    </citation>
    <scope>NUCLEOTIDE SEQUENCE</scope>
    <source>
        <strain evidence="2">CGMCC 1.12777</strain>
    </source>
</reference>
<sequence>MKQKQKNLNQQTQANQNTPQSLRSFSFWSWLVLLSLFVAIFIYFLNHYQEAEESLTYFPEDSHSYFKHTETLLSLERKPSGYALKWQISSQTNQSTYLREDLSLLFENGHLIQLYSKWKQNTDTLHHTQSLTIHQASHFETISIHHAEIHHADQKINSKDKMSYAHLYVTKKASDELDSYHIPVEPTEKQWNETFDQSQQQEWHDIITQAEKKYHFDSQDYYSFPLSYLHVFDTNALPGLSIKTTHRAVSQLWEGLYKGYIQGIQLSHQKTVSPLHSSMPLILYRHKADQFLIVIKTADGKIALLKQNI</sequence>
<keyword evidence="1" id="KW-0472">Membrane</keyword>
<evidence type="ECO:0000313" key="3">
    <source>
        <dbReference type="Proteomes" id="UP000656813"/>
    </source>
</evidence>
<protein>
    <submittedName>
        <fullName evidence="2">Uncharacterized protein</fullName>
    </submittedName>
</protein>
<accession>A0A8J2ZUN9</accession>
<dbReference type="RefSeq" id="WP_188496789.1">
    <property type="nucleotide sequence ID" value="NZ_BMFV01000008.1"/>
</dbReference>